<dbReference type="PROSITE" id="PS00198">
    <property type="entry name" value="4FE4S_FER_1"/>
    <property type="match status" value="1"/>
</dbReference>
<evidence type="ECO:0000256" key="4">
    <source>
        <dbReference type="ARBA" id="ARBA00022532"/>
    </source>
</evidence>
<dbReference type="NCBIfam" id="NF009227">
    <property type="entry name" value="PRK12577.1"/>
    <property type="match status" value="1"/>
</dbReference>
<keyword evidence="5 11" id="KW-0001">2Fe-2S</keyword>
<evidence type="ECO:0000256" key="2">
    <source>
        <dbReference type="ARBA" id="ARBA00009433"/>
    </source>
</evidence>
<evidence type="ECO:0000256" key="5">
    <source>
        <dbReference type="ARBA" id="ARBA00022714"/>
    </source>
</evidence>
<keyword evidence="10 11" id="KW-0003">3Fe-4S</keyword>
<dbReference type="RefSeq" id="WP_261198841.1">
    <property type="nucleotide sequence ID" value="NZ_JAMXFA010000011.1"/>
</dbReference>
<evidence type="ECO:0000256" key="6">
    <source>
        <dbReference type="ARBA" id="ARBA00022723"/>
    </source>
</evidence>
<dbReference type="InterPro" id="IPR012675">
    <property type="entry name" value="Beta-grasp_dom_sf"/>
</dbReference>
<feature type="domain" description="4Fe-4S ferredoxin-type" evidence="13">
    <location>
        <begin position="177"/>
        <end position="205"/>
    </location>
</feature>
<comment type="cofactor">
    <cofactor evidence="11">
        <name>[4Fe-4S] cluster</name>
        <dbReference type="ChEBI" id="CHEBI:49883"/>
    </cofactor>
    <text evidence="11">Binds 1 [4Fe-4S] cluster.</text>
</comment>
<keyword evidence="7 14" id="KW-0560">Oxidoreductase</keyword>
<evidence type="ECO:0000256" key="7">
    <source>
        <dbReference type="ARBA" id="ARBA00023002"/>
    </source>
</evidence>
<dbReference type="NCBIfam" id="TIGR00384">
    <property type="entry name" value="dhsB"/>
    <property type="match status" value="1"/>
</dbReference>
<feature type="domain" description="2Fe-2S ferredoxin-type" evidence="12">
    <location>
        <begin position="5"/>
        <end position="89"/>
    </location>
</feature>
<comment type="similarity">
    <text evidence="2 11">Belongs to the succinate dehydrogenase/fumarate reductase iron-sulfur protein family.</text>
</comment>
<comment type="catalytic activity">
    <reaction evidence="11">
        <text>a menaquinone + succinate = a menaquinol + fumarate</text>
        <dbReference type="Rhea" id="RHEA:27834"/>
        <dbReference type="Rhea" id="RHEA-COMP:9537"/>
        <dbReference type="Rhea" id="RHEA-COMP:9539"/>
        <dbReference type="ChEBI" id="CHEBI:16374"/>
        <dbReference type="ChEBI" id="CHEBI:18151"/>
        <dbReference type="ChEBI" id="CHEBI:29806"/>
        <dbReference type="ChEBI" id="CHEBI:30031"/>
        <dbReference type="EC" id="1.3.5.1"/>
    </reaction>
</comment>
<dbReference type="InterPro" id="IPR036010">
    <property type="entry name" value="2Fe-2S_ferredoxin-like_sf"/>
</dbReference>
<accession>A0ABT2N9J2</accession>
<comment type="cofactor">
    <cofactor evidence="11">
        <name>[2Fe-2S] cluster</name>
        <dbReference type="ChEBI" id="CHEBI:190135"/>
    </cofactor>
    <text evidence="11">Binds 1 [2Fe-2S] cluster.</text>
</comment>
<evidence type="ECO:0000256" key="1">
    <source>
        <dbReference type="ARBA" id="ARBA00005163"/>
    </source>
</evidence>
<evidence type="ECO:0000259" key="13">
    <source>
        <dbReference type="PROSITE" id="PS51379"/>
    </source>
</evidence>
<reference evidence="14 15" key="1">
    <citation type="journal article" date="2022" name="Front. Microbiol.">
        <title>High genomic differentiation and limited gene flow indicate recent cryptic speciation within the genus Laspinema (cyanobacteria).</title>
        <authorList>
            <person name="Stanojkovic A."/>
            <person name="Skoupy S."/>
            <person name="Skaloud P."/>
            <person name="Dvorak P."/>
        </authorList>
    </citation>
    <scope>NUCLEOTIDE SEQUENCE [LARGE SCALE GENOMIC DNA]</scope>
    <source>
        <strain evidence="14 15">D3b</strain>
    </source>
</reference>
<sequence length="368" mass="40872">MQVLFKIVRQSQNTGPRIQTYQLDVEAGNTILDCLNRIKWEQDGTLAFRKNCRNTICGSCSMRINGRSALACKENIGAELARLNQIAEQSTETGSATGVLDQTENSALNALPGAPPRATAPGAIPEITIAPMGNMPVVKDLVVDMQRFWNNLEAVDPYVSNSARKIPEREFLQTPEERSRLEESGNCILCGACYSECNAVEVNPQFVGPHALAKAYRMVEDDRDDQTESRLKNYNQTNSGVWSCTRCFYCNSVCPMGVEPLDKIGKIKDEILDRNDDQASRPIRHRKVLIDLVKKGGWVDERKFAVMVVGNFFRDIKGLLSLAPVGFQSIKRGKLPITFEPSEGTKEVRSLIESVQALESKSSKAPKK</sequence>
<proteinExistence type="inferred from homology"/>
<dbReference type="PANTHER" id="PTHR11921">
    <property type="entry name" value="SUCCINATE DEHYDROGENASE IRON-SULFUR PROTEIN"/>
    <property type="match status" value="1"/>
</dbReference>
<evidence type="ECO:0000256" key="11">
    <source>
        <dbReference type="RuleBase" id="RU361237"/>
    </source>
</evidence>
<dbReference type="SUPFAM" id="SSF54292">
    <property type="entry name" value="2Fe-2S ferredoxin-like"/>
    <property type="match status" value="1"/>
</dbReference>
<comment type="cofactor">
    <cofactor evidence="11">
        <name>[3Fe-4S] cluster</name>
        <dbReference type="ChEBI" id="CHEBI:21137"/>
    </cofactor>
    <text evidence="11">Binds 1 [3Fe-4S] cluster.</text>
</comment>
<dbReference type="PANTHER" id="PTHR11921:SF29">
    <property type="entry name" value="SUCCINATE DEHYDROGENASE [UBIQUINONE] IRON-SULFUR SUBUNIT, MITOCHONDRIAL"/>
    <property type="match status" value="1"/>
</dbReference>
<dbReference type="Proteomes" id="UP001525961">
    <property type="component" value="Unassembled WGS sequence"/>
</dbReference>
<dbReference type="InterPro" id="IPR004489">
    <property type="entry name" value="Succ_DH/fum_Rdtase_Fe-S"/>
</dbReference>
<dbReference type="InterPro" id="IPR050573">
    <property type="entry name" value="SDH/FRD_Iron-Sulfur"/>
</dbReference>
<dbReference type="PROSITE" id="PS51379">
    <property type="entry name" value="4FE4S_FER_2"/>
    <property type="match status" value="1"/>
</dbReference>
<dbReference type="EC" id="1.3.5.1" evidence="11"/>
<keyword evidence="8 11" id="KW-0408">Iron</keyword>
<keyword evidence="9 11" id="KW-0411">Iron-sulfur</keyword>
<dbReference type="SUPFAM" id="SSF46548">
    <property type="entry name" value="alpha-helical ferredoxin"/>
    <property type="match status" value="1"/>
</dbReference>
<dbReference type="Pfam" id="PF13183">
    <property type="entry name" value="Fer4_8"/>
    <property type="match status" value="1"/>
</dbReference>
<dbReference type="InterPro" id="IPR017900">
    <property type="entry name" value="4Fe4S_Fe_S_CS"/>
</dbReference>
<dbReference type="GO" id="GO:0016491">
    <property type="term" value="F:oxidoreductase activity"/>
    <property type="evidence" value="ECO:0007669"/>
    <property type="project" value="UniProtKB-KW"/>
</dbReference>
<evidence type="ECO:0000256" key="8">
    <source>
        <dbReference type="ARBA" id="ARBA00023004"/>
    </source>
</evidence>
<evidence type="ECO:0000313" key="15">
    <source>
        <dbReference type="Proteomes" id="UP001525961"/>
    </source>
</evidence>
<gene>
    <name evidence="14" type="ORF">NG792_10070</name>
</gene>
<evidence type="ECO:0000256" key="3">
    <source>
        <dbReference type="ARBA" id="ARBA00022485"/>
    </source>
</evidence>
<evidence type="ECO:0000313" key="14">
    <source>
        <dbReference type="EMBL" id="MCT7978050.1"/>
    </source>
</evidence>
<dbReference type="Gene3D" id="1.10.1060.10">
    <property type="entry name" value="Alpha-helical ferredoxin"/>
    <property type="match status" value="1"/>
</dbReference>
<evidence type="ECO:0000256" key="9">
    <source>
        <dbReference type="ARBA" id="ARBA00023014"/>
    </source>
</evidence>
<evidence type="ECO:0000259" key="12">
    <source>
        <dbReference type="PROSITE" id="PS51085"/>
    </source>
</evidence>
<name>A0ABT2N9J2_9CYAN</name>
<keyword evidence="4" id="KW-0816">Tricarboxylic acid cycle</keyword>
<dbReference type="Gene3D" id="3.10.20.30">
    <property type="match status" value="1"/>
</dbReference>
<dbReference type="PROSITE" id="PS51085">
    <property type="entry name" value="2FE2S_FER_2"/>
    <property type="match status" value="1"/>
</dbReference>
<keyword evidence="6 11" id="KW-0479">Metal-binding</keyword>
<keyword evidence="15" id="KW-1185">Reference proteome</keyword>
<comment type="caution">
    <text evidence="14">The sequence shown here is derived from an EMBL/GenBank/DDBJ whole genome shotgun (WGS) entry which is preliminary data.</text>
</comment>
<dbReference type="EMBL" id="JAMXFA010000011">
    <property type="protein sequence ID" value="MCT7978050.1"/>
    <property type="molecule type" value="Genomic_DNA"/>
</dbReference>
<comment type="pathway">
    <text evidence="1">Carbohydrate metabolism; tricarboxylic acid cycle.</text>
</comment>
<protein>
    <recommendedName>
        <fullName evidence="11">Fumarate reductase iron-sulfur subunit</fullName>
        <ecNumber evidence="11">1.3.5.1</ecNumber>
    </recommendedName>
</protein>
<dbReference type="InterPro" id="IPR001041">
    <property type="entry name" value="2Fe-2S_ferredoxin-type"/>
</dbReference>
<evidence type="ECO:0000256" key="10">
    <source>
        <dbReference type="ARBA" id="ARBA00023291"/>
    </source>
</evidence>
<organism evidence="14 15">
    <name type="scientific">Laspinema olomoucense D3b</name>
    <dbReference type="NCBI Taxonomy" id="2953688"/>
    <lineage>
        <taxon>Bacteria</taxon>
        <taxon>Bacillati</taxon>
        <taxon>Cyanobacteriota</taxon>
        <taxon>Cyanophyceae</taxon>
        <taxon>Oscillatoriophycideae</taxon>
        <taxon>Oscillatoriales</taxon>
        <taxon>Laspinemataceae</taxon>
        <taxon>Laspinema</taxon>
        <taxon>Laspinema olomoucense</taxon>
    </lineage>
</organism>
<dbReference type="InterPro" id="IPR017896">
    <property type="entry name" value="4Fe4S_Fe-S-bd"/>
</dbReference>
<dbReference type="Pfam" id="PF13085">
    <property type="entry name" value="Fer2_3"/>
    <property type="match status" value="1"/>
</dbReference>
<dbReference type="InterPro" id="IPR025192">
    <property type="entry name" value="Succ_DH/fum_Rdtase_N"/>
</dbReference>
<keyword evidence="3 11" id="KW-0004">4Fe-4S</keyword>
<dbReference type="InterPro" id="IPR009051">
    <property type="entry name" value="Helical_ferredxn"/>
</dbReference>